<evidence type="ECO:0000256" key="1">
    <source>
        <dbReference type="ARBA" id="ARBA00022747"/>
    </source>
</evidence>
<evidence type="ECO:0000313" key="4">
    <source>
        <dbReference type="Proteomes" id="UP000319783"/>
    </source>
</evidence>
<name>A0A533Q5U5_9BACT</name>
<keyword evidence="1" id="KW-0680">Restriction system</keyword>
<gene>
    <name evidence="3" type="ORF">JETT_3804</name>
</gene>
<dbReference type="InterPro" id="IPR044946">
    <property type="entry name" value="Restrct_endonuc_typeI_TRD_sf"/>
</dbReference>
<dbReference type="EMBL" id="SULG01000163">
    <property type="protein sequence ID" value="TLD39927.1"/>
    <property type="molecule type" value="Genomic_DNA"/>
</dbReference>
<evidence type="ECO:0000313" key="3">
    <source>
        <dbReference type="EMBL" id="TLD39927.1"/>
    </source>
</evidence>
<dbReference type="GO" id="GO:0003677">
    <property type="term" value="F:DNA binding"/>
    <property type="evidence" value="ECO:0007669"/>
    <property type="project" value="UniProtKB-KW"/>
</dbReference>
<reference evidence="3 4" key="1">
    <citation type="submission" date="2019-04" db="EMBL/GenBank/DDBJ databases">
        <title>Genome of a novel bacterium Candidatus Jettenia ecosi reconstructed from metagenome of an anammox bioreactor.</title>
        <authorList>
            <person name="Mardanov A.V."/>
            <person name="Beletsky A.V."/>
            <person name="Ravin N.V."/>
            <person name="Botchkova E.A."/>
            <person name="Litti Y.V."/>
            <person name="Nozhevnikova A.N."/>
        </authorList>
    </citation>
    <scope>NUCLEOTIDE SEQUENCE [LARGE SCALE GENOMIC DNA]</scope>
    <source>
        <strain evidence="3">J2</strain>
    </source>
</reference>
<comment type="caution">
    <text evidence="3">The sequence shown here is derived from an EMBL/GenBank/DDBJ whole genome shotgun (WGS) entry which is preliminary data.</text>
</comment>
<organism evidence="3 4">
    <name type="scientific">Candidatus Jettenia ecosi</name>
    <dbReference type="NCBI Taxonomy" id="2494326"/>
    <lineage>
        <taxon>Bacteria</taxon>
        <taxon>Pseudomonadati</taxon>
        <taxon>Planctomycetota</taxon>
        <taxon>Candidatus Brocadiia</taxon>
        <taxon>Candidatus Brocadiales</taxon>
        <taxon>Candidatus Brocadiaceae</taxon>
        <taxon>Candidatus Jettenia</taxon>
    </lineage>
</organism>
<dbReference type="AlphaFoldDB" id="A0A533Q5U5"/>
<accession>A0A533Q5U5</accession>
<keyword evidence="2" id="KW-0238">DNA-binding</keyword>
<dbReference type="Proteomes" id="UP000319783">
    <property type="component" value="Unassembled WGS sequence"/>
</dbReference>
<proteinExistence type="predicted"/>
<dbReference type="GO" id="GO:0009307">
    <property type="term" value="P:DNA restriction-modification system"/>
    <property type="evidence" value="ECO:0007669"/>
    <property type="project" value="UniProtKB-KW"/>
</dbReference>
<dbReference type="SUPFAM" id="SSF116734">
    <property type="entry name" value="DNA methylase specificity domain"/>
    <property type="match status" value="1"/>
</dbReference>
<dbReference type="Gene3D" id="3.90.220.20">
    <property type="entry name" value="DNA methylase specificity domains"/>
    <property type="match status" value="1"/>
</dbReference>
<evidence type="ECO:0000256" key="2">
    <source>
        <dbReference type="ARBA" id="ARBA00023125"/>
    </source>
</evidence>
<protein>
    <submittedName>
        <fullName evidence="3">Type I restriction-modification system, specificity subunit S</fullName>
    </submittedName>
</protein>
<sequence>MSGFKKTEIGFVPENWQVVELGAVCTQRKEIVTPNSNGKSKYVGLEHMQTGVFRLKNYGNEGEVKSAKYKFHNEDILYGKLRPYLDKAVLVDLSGICSTDIIVLKGTEQMLQSYLIGFRGKSSTHILEFIKKVQIWFTDIRGTI</sequence>